<evidence type="ECO:0000313" key="4">
    <source>
        <dbReference type="Proteomes" id="UP000219947"/>
    </source>
</evidence>
<dbReference type="Proteomes" id="UP000769484">
    <property type="component" value="Unassembled WGS sequence"/>
</dbReference>
<reference evidence="2" key="2">
    <citation type="submission" date="2020-04" db="EMBL/GenBank/DDBJ databases">
        <title>Deep metagenomics examines the oral microbiome during advanced dental caries in children, revealing novel taxa and co-occurrences with host molecules.</title>
        <authorList>
            <person name="Baker J.L."/>
            <person name="Morton J.T."/>
            <person name="Dinis M."/>
            <person name="Alvarez R."/>
            <person name="Tran N.C."/>
            <person name="Knight R."/>
            <person name="Edlund A."/>
        </authorList>
    </citation>
    <scope>NUCLEOTIDE SEQUENCE</scope>
    <source>
        <strain evidence="2">JCVI_47_bin.4</strain>
    </source>
</reference>
<sequence>MPIALPEPVSLAVEALDLEVAITAAETQDATAELPHEELFDVSTEDGVIQIVQRERYWKSKFAKRTSFLSFGGPKIVISLPHDSFLDVLRVQTNSTCRLEGVRTTHADLAATTGTIRCLNASFTHAKVTAKSSSVKMVDSTVAEDATLTVTGGSVTTTGTFTEMPGYRIEDVSGKVQILDQPCEPGDSHNAKGQPSVFINCIGGSVTLA</sequence>
<dbReference type="Pfam" id="PF13349">
    <property type="entry name" value="DUF4097"/>
    <property type="match status" value="1"/>
</dbReference>
<dbReference type="EMBL" id="JABZXJ010000068">
    <property type="protein sequence ID" value="MBF1650548.1"/>
    <property type="molecule type" value="Genomic_DNA"/>
</dbReference>
<name>A0A2A8D5F5_9MICC</name>
<proteinExistence type="predicted"/>
<organism evidence="3 4">
    <name type="scientific">Rothia dentocariosa</name>
    <dbReference type="NCBI Taxonomy" id="2047"/>
    <lineage>
        <taxon>Bacteria</taxon>
        <taxon>Bacillati</taxon>
        <taxon>Actinomycetota</taxon>
        <taxon>Actinomycetes</taxon>
        <taxon>Micrococcales</taxon>
        <taxon>Micrococcaceae</taxon>
        <taxon>Rothia</taxon>
    </lineage>
</organism>
<dbReference type="EMBL" id="PDEV01000002">
    <property type="protein sequence ID" value="PEN16149.1"/>
    <property type="molecule type" value="Genomic_DNA"/>
</dbReference>
<comment type="caution">
    <text evidence="3">The sequence shown here is derived from an EMBL/GenBank/DDBJ whole genome shotgun (WGS) entry which is preliminary data.</text>
</comment>
<feature type="domain" description="DUF4097" evidence="1">
    <location>
        <begin position="91"/>
        <end position="178"/>
    </location>
</feature>
<accession>A0A2A8D5F5</accession>
<dbReference type="GeneID" id="29743743"/>
<dbReference type="RefSeq" id="WP_004005989.1">
    <property type="nucleotide sequence ID" value="NZ_CAJPNU010000017.1"/>
</dbReference>
<reference evidence="3" key="1">
    <citation type="submission" date="2017-10" db="EMBL/GenBank/DDBJ databases">
        <title>Kefir isolates.</title>
        <authorList>
            <person name="Kim Y."/>
            <person name="Blasche S."/>
        </authorList>
    </citation>
    <scope>NUCLEOTIDE SEQUENCE [LARGE SCALE GENOMIC DNA]</scope>
    <source>
        <strain evidence="3">OG2-2</strain>
    </source>
</reference>
<evidence type="ECO:0000259" key="1">
    <source>
        <dbReference type="Pfam" id="PF13349"/>
    </source>
</evidence>
<evidence type="ECO:0000313" key="3">
    <source>
        <dbReference type="EMBL" id="PEN16149.1"/>
    </source>
</evidence>
<protein>
    <submittedName>
        <fullName evidence="2">DUF4097 family beta strand repeat protein</fullName>
    </submittedName>
</protein>
<accession>A0A5F0M7E1</accession>
<dbReference type="InterPro" id="IPR025164">
    <property type="entry name" value="Toastrack_DUF4097"/>
</dbReference>
<dbReference type="AlphaFoldDB" id="A0A2A8D5F5"/>
<gene>
    <name evidence="3" type="ORF">CRM92_05475</name>
    <name evidence="2" type="ORF">HXO56_10785</name>
</gene>
<keyword evidence="4" id="KW-1185">Reference proteome</keyword>
<dbReference type="Proteomes" id="UP000219947">
    <property type="component" value="Unassembled WGS sequence"/>
</dbReference>
<evidence type="ECO:0000313" key="2">
    <source>
        <dbReference type="EMBL" id="MBF1650548.1"/>
    </source>
</evidence>